<organism evidence="5 6">
    <name type="scientific">Knipowitschia caucasica</name>
    <name type="common">Caucasian dwarf goby</name>
    <name type="synonym">Pomatoschistus caucasicus</name>
    <dbReference type="NCBI Taxonomy" id="637954"/>
    <lineage>
        <taxon>Eukaryota</taxon>
        <taxon>Metazoa</taxon>
        <taxon>Chordata</taxon>
        <taxon>Craniata</taxon>
        <taxon>Vertebrata</taxon>
        <taxon>Euteleostomi</taxon>
        <taxon>Actinopterygii</taxon>
        <taxon>Neopterygii</taxon>
        <taxon>Teleostei</taxon>
        <taxon>Neoteleostei</taxon>
        <taxon>Acanthomorphata</taxon>
        <taxon>Gobiaria</taxon>
        <taxon>Gobiiformes</taxon>
        <taxon>Gobioidei</taxon>
        <taxon>Gobiidae</taxon>
        <taxon>Gobiinae</taxon>
        <taxon>Knipowitschia</taxon>
    </lineage>
</organism>
<dbReference type="InterPro" id="IPR043502">
    <property type="entry name" value="DNA/RNA_pol_sf"/>
</dbReference>
<dbReference type="Gene3D" id="3.10.10.10">
    <property type="entry name" value="HIV Type 1 Reverse Transcriptase, subunit A, domain 1"/>
    <property type="match status" value="1"/>
</dbReference>
<evidence type="ECO:0000256" key="3">
    <source>
        <dbReference type="SAM" id="MobiDB-lite"/>
    </source>
</evidence>
<dbReference type="EMBL" id="OZ035824">
    <property type="protein sequence ID" value="CAL1592289.1"/>
    <property type="molecule type" value="Genomic_DNA"/>
</dbReference>
<comment type="similarity">
    <text evidence="1">Belongs to the beta type-B retroviral polymerase family. HERV class-II K(HML-2) pol subfamily.</text>
</comment>
<dbReference type="InterPro" id="IPR043128">
    <property type="entry name" value="Rev_trsase/Diguanyl_cyclase"/>
</dbReference>
<sequence>MAQIGKVDEFKPENEPWTAYVERLEQFFDANDIDQGKNWLRELKLNWKLIKYVTATKPHTIQDLLDKYCDVFKDDLGTLKDITASGIVKPEHSEWAAPMMPVLKRDTSLRLCGDYKVSVNQAIETDTYPLPRLEELLSTLSGVVVYLDDLLITGRNKMEHNDNLEYVLQRLQENGLRVKRSKCEFDKEQIEYLGHVLDEHGIHPAKDKTFKTGMKKLASLPCSIEDKLSLFLLQYRTTPNCTTGQSPADLFLHRHVRTRLDFLKPNTKETVRKKQYQQKDQHDYSAENRTFEMDEYVYLRNTAGGAHKWIPGQVVRQTGPVSYQVKERDSDTVHRRHGDQLRARASPEQTDIDTETFEAEMQNTGNDTPVETTVDSPVQPSVPPEPPSVTVRRSERVRNKPNRYLE</sequence>
<protein>
    <recommendedName>
        <fullName evidence="2">ribonuclease H</fullName>
        <ecNumber evidence="2">3.1.26.4</ecNumber>
    </recommendedName>
</protein>
<dbReference type="Pfam" id="PF00078">
    <property type="entry name" value="RVT_1"/>
    <property type="match status" value="1"/>
</dbReference>
<evidence type="ECO:0000256" key="1">
    <source>
        <dbReference type="ARBA" id="ARBA00010879"/>
    </source>
</evidence>
<evidence type="ECO:0000259" key="4">
    <source>
        <dbReference type="Pfam" id="PF00078"/>
    </source>
</evidence>
<feature type="domain" description="Reverse transcriptase" evidence="4">
    <location>
        <begin position="141"/>
        <end position="196"/>
    </location>
</feature>
<dbReference type="PANTHER" id="PTHR37984">
    <property type="entry name" value="PROTEIN CBG26694"/>
    <property type="match status" value="1"/>
</dbReference>
<dbReference type="SUPFAM" id="SSF56672">
    <property type="entry name" value="DNA/RNA polymerases"/>
    <property type="match status" value="1"/>
</dbReference>
<dbReference type="InterPro" id="IPR050951">
    <property type="entry name" value="Retrovirus_Pol_polyprotein"/>
</dbReference>
<dbReference type="Gene3D" id="3.30.70.270">
    <property type="match status" value="2"/>
</dbReference>
<dbReference type="CDD" id="cd01647">
    <property type="entry name" value="RT_LTR"/>
    <property type="match status" value="1"/>
</dbReference>
<dbReference type="GO" id="GO:0004523">
    <property type="term" value="F:RNA-DNA hybrid ribonuclease activity"/>
    <property type="evidence" value="ECO:0007669"/>
    <property type="project" value="UniProtKB-EC"/>
</dbReference>
<feature type="compositionally biased region" description="Polar residues" evidence="3">
    <location>
        <begin position="361"/>
        <end position="371"/>
    </location>
</feature>
<evidence type="ECO:0000256" key="2">
    <source>
        <dbReference type="ARBA" id="ARBA00012180"/>
    </source>
</evidence>
<feature type="compositionally biased region" description="Basic and acidic residues" evidence="3">
    <location>
        <begin position="325"/>
        <end position="342"/>
    </location>
</feature>
<keyword evidence="6" id="KW-1185">Reference proteome</keyword>
<reference evidence="5 6" key="1">
    <citation type="submission" date="2024-04" db="EMBL/GenBank/DDBJ databases">
        <authorList>
            <person name="Waldvogel A.-M."/>
            <person name="Schoenle A."/>
        </authorList>
    </citation>
    <scope>NUCLEOTIDE SEQUENCE [LARGE SCALE GENOMIC DNA]</scope>
</reference>
<name>A0AAV2KRP9_KNICA</name>
<dbReference type="Proteomes" id="UP001497482">
    <property type="component" value="Chromosome 2"/>
</dbReference>
<gene>
    <name evidence="5" type="ORF">KC01_LOCUS21561</name>
</gene>
<feature type="region of interest" description="Disordered" evidence="3">
    <location>
        <begin position="324"/>
        <end position="406"/>
    </location>
</feature>
<dbReference type="FunFam" id="3.30.70.270:FF:000003">
    <property type="entry name" value="Transposon Ty3-G Gag-Pol polyprotein"/>
    <property type="match status" value="1"/>
</dbReference>
<dbReference type="PANTHER" id="PTHR37984:SF13">
    <property type="entry name" value="RIBONUCLEASE H"/>
    <property type="match status" value="1"/>
</dbReference>
<accession>A0AAV2KRP9</accession>
<evidence type="ECO:0000313" key="5">
    <source>
        <dbReference type="EMBL" id="CAL1592289.1"/>
    </source>
</evidence>
<proteinExistence type="inferred from homology"/>
<feature type="compositionally biased region" description="Basic and acidic residues" evidence="3">
    <location>
        <begin position="392"/>
        <end position="406"/>
    </location>
</feature>
<evidence type="ECO:0000313" key="6">
    <source>
        <dbReference type="Proteomes" id="UP001497482"/>
    </source>
</evidence>
<dbReference type="InterPro" id="IPR000477">
    <property type="entry name" value="RT_dom"/>
</dbReference>
<dbReference type="EC" id="3.1.26.4" evidence="2"/>
<dbReference type="AlphaFoldDB" id="A0AAV2KRP9"/>